<keyword evidence="3" id="KW-1185">Reference proteome</keyword>
<sequence>MAYQGQPDVVSGEQYRYALTNFRIAHEKVEEQRGQLQEQEKQVALLKDRIALLEGTNQNRHLGVSKLGGNSIDDFSIKNAASALERQINRWAADVTRTPPAPLNVIRHAALTDVFDDDPPELGPNAPSPTGIQIQSLLRHAVSKTIAEGIINCLIVTDSPEANIQLTRIHEHIFARDPTVAAVWRRQTFTAAVESCSMDMSLFFLSENMGNLAKILALETCEKNTPSGGIYAVLEAAYEFSRMLHGAPSSSGGTVDAFYRAFVPDVASTMNPRQIELVKRCHKTERGELDRVGATVFPGLVKVSRGPPGSNGVSTENVQTVVRRAQVICECALMGGLGAAVVGVSPPPSVSPPAGGYPNSGFHLEGL</sequence>
<evidence type="ECO:0000313" key="2">
    <source>
        <dbReference type="EMBL" id="RPD59535.1"/>
    </source>
</evidence>
<name>A0A5C2S6R4_9APHY</name>
<dbReference type="Proteomes" id="UP000313359">
    <property type="component" value="Unassembled WGS sequence"/>
</dbReference>
<evidence type="ECO:0000256" key="1">
    <source>
        <dbReference type="SAM" id="Coils"/>
    </source>
</evidence>
<protein>
    <submittedName>
        <fullName evidence="2">Uncharacterized protein</fullName>
    </submittedName>
</protein>
<evidence type="ECO:0000313" key="3">
    <source>
        <dbReference type="Proteomes" id="UP000313359"/>
    </source>
</evidence>
<keyword evidence="1" id="KW-0175">Coiled coil</keyword>
<accession>A0A5C2S6R4</accession>
<reference evidence="2" key="1">
    <citation type="journal article" date="2018" name="Genome Biol. Evol.">
        <title>Genomics and development of Lentinus tigrinus, a white-rot wood-decaying mushroom with dimorphic fruiting bodies.</title>
        <authorList>
            <person name="Wu B."/>
            <person name="Xu Z."/>
            <person name="Knudson A."/>
            <person name="Carlson A."/>
            <person name="Chen N."/>
            <person name="Kovaka S."/>
            <person name="LaButti K."/>
            <person name="Lipzen A."/>
            <person name="Pennachio C."/>
            <person name="Riley R."/>
            <person name="Schakwitz W."/>
            <person name="Umezawa K."/>
            <person name="Ohm R.A."/>
            <person name="Grigoriev I.V."/>
            <person name="Nagy L.G."/>
            <person name="Gibbons J."/>
            <person name="Hibbett D."/>
        </authorList>
    </citation>
    <scope>NUCLEOTIDE SEQUENCE [LARGE SCALE GENOMIC DNA]</scope>
    <source>
        <strain evidence="2">ALCF2SS1-6</strain>
    </source>
</reference>
<organism evidence="2 3">
    <name type="scientific">Lentinus tigrinus ALCF2SS1-6</name>
    <dbReference type="NCBI Taxonomy" id="1328759"/>
    <lineage>
        <taxon>Eukaryota</taxon>
        <taxon>Fungi</taxon>
        <taxon>Dikarya</taxon>
        <taxon>Basidiomycota</taxon>
        <taxon>Agaricomycotina</taxon>
        <taxon>Agaricomycetes</taxon>
        <taxon>Polyporales</taxon>
        <taxon>Polyporaceae</taxon>
        <taxon>Lentinus</taxon>
    </lineage>
</organism>
<dbReference type="AlphaFoldDB" id="A0A5C2S6R4"/>
<feature type="coiled-coil region" evidence="1">
    <location>
        <begin position="19"/>
        <end position="56"/>
    </location>
</feature>
<dbReference type="OrthoDB" id="2538017at2759"/>
<dbReference type="EMBL" id="ML122269">
    <property type="protein sequence ID" value="RPD59535.1"/>
    <property type="molecule type" value="Genomic_DNA"/>
</dbReference>
<proteinExistence type="predicted"/>
<dbReference type="STRING" id="1328759.A0A5C2S6R4"/>
<gene>
    <name evidence="2" type="ORF">L227DRAFT_575975</name>
</gene>